<feature type="compositionally biased region" description="Basic and acidic residues" evidence="1">
    <location>
        <begin position="14"/>
        <end position="29"/>
    </location>
</feature>
<accession>A0A7W9GZ43</accession>
<keyword evidence="3" id="KW-1185">Reference proteome</keyword>
<gene>
    <name evidence="2" type="ORF">HDA41_000646</name>
</gene>
<comment type="caution">
    <text evidence="2">The sequence shown here is derived from an EMBL/GenBank/DDBJ whole genome shotgun (WGS) entry which is preliminary data.</text>
</comment>
<protein>
    <submittedName>
        <fullName evidence="2">Uncharacterized protein</fullName>
    </submittedName>
</protein>
<dbReference type="Proteomes" id="UP000590647">
    <property type="component" value="Unassembled WGS sequence"/>
</dbReference>
<proteinExistence type="predicted"/>
<evidence type="ECO:0000256" key="1">
    <source>
        <dbReference type="SAM" id="MobiDB-lite"/>
    </source>
</evidence>
<reference evidence="2 3" key="1">
    <citation type="submission" date="2020-08" db="EMBL/GenBank/DDBJ databases">
        <title>Sequencing the genomes of 1000 actinobacteria strains.</title>
        <authorList>
            <person name="Klenk H.-P."/>
        </authorList>
    </citation>
    <scope>NUCLEOTIDE SEQUENCE [LARGE SCALE GENOMIC DNA]</scope>
    <source>
        <strain evidence="2 3">DSM 40084</strain>
    </source>
</reference>
<sequence>MPDGPHDPTVIRTDVPDTRSRTGATGRHD</sequence>
<organism evidence="2 3">
    <name type="scientific">Streptomyces caelestis</name>
    <dbReference type="NCBI Taxonomy" id="36816"/>
    <lineage>
        <taxon>Bacteria</taxon>
        <taxon>Bacillati</taxon>
        <taxon>Actinomycetota</taxon>
        <taxon>Actinomycetes</taxon>
        <taxon>Kitasatosporales</taxon>
        <taxon>Streptomycetaceae</taxon>
        <taxon>Streptomyces</taxon>
    </lineage>
</organism>
<evidence type="ECO:0000313" key="3">
    <source>
        <dbReference type="Proteomes" id="UP000590647"/>
    </source>
</evidence>
<evidence type="ECO:0000313" key="2">
    <source>
        <dbReference type="EMBL" id="MBB5792682.1"/>
    </source>
</evidence>
<dbReference type="AlphaFoldDB" id="A0A7W9GZ43"/>
<feature type="region of interest" description="Disordered" evidence="1">
    <location>
        <begin position="1"/>
        <end position="29"/>
    </location>
</feature>
<dbReference type="EMBL" id="JACHNE010000001">
    <property type="protein sequence ID" value="MBB5792682.1"/>
    <property type="molecule type" value="Genomic_DNA"/>
</dbReference>
<name>A0A7W9GZ43_9ACTN</name>